<feature type="compositionally biased region" description="Polar residues" evidence="1">
    <location>
        <begin position="156"/>
        <end position="175"/>
    </location>
</feature>
<evidence type="ECO:0000313" key="3">
    <source>
        <dbReference type="EMBL" id="ETO24967.1"/>
    </source>
</evidence>
<dbReference type="AlphaFoldDB" id="X6NI00"/>
<evidence type="ECO:0000313" key="4">
    <source>
        <dbReference type="Proteomes" id="UP000023152"/>
    </source>
</evidence>
<sequence length="532" mass="60377">MAILALFSLIYGAFIFNIINYLVFFQQPRINFFQLFALYVVCLVLTTVYCKQAIILTFQKSFSKGNPRNNFTICCIFGCVRILTMRNHYDSPSKHSFHRLFVSTMNPGNAHMQSQHIHPQAVISSTSAPPFLPTSTIMSTNSNFYSTNIGSVTTGSNHLISPHSSTSAVGPTTHSITSNKNANQANNDSDNASVSSSIASTSKTKRKVKPKQKKQVILNLVEYLTGYMQRFLGMPTGWWDYVVGPPFFFAVVFDRRKKCVTCAFCKKKKKQNKRNSTGIYLYNRFRIFRKELYEMDVETQQKYYFTFSTILATLLFYLMFEILDAMIKRGLIIDLPLFLRQYSFTLAWSVAYLASVMWQHILNRFLVFHTGNSGAESSGTDDSFCESLWRTYLVYGFSLVLSGIVGLLLQSWTGLPERMVLFLTLPLSGVSNYYLLRMCYQRMEQTKIQATAKGFIKKDGMIPSSNFNTSNNTKVWLGGSNNRSRSRNLSANVVATKIGPNVAFDMRTHNDADSNIKKKIFAEGNMDNIVIV</sequence>
<feature type="transmembrane region" description="Helical" evidence="2">
    <location>
        <begin position="303"/>
        <end position="320"/>
    </location>
</feature>
<proteinExistence type="predicted"/>
<feature type="transmembrane region" description="Helical" evidence="2">
    <location>
        <begin position="36"/>
        <end position="58"/>
    </location>
</feature>
<feature type="transmembrane region" description="Helical" evidence="2">
    <location>
        <begin position="6"/>
        <end position="24"/>
    </location>
</feature>
<organism evidence="3 4">
    <name type="scientific">Reticulomyxa filosa</name>
    <dbReference type="NCBI Taxonomy" id="46433"/>
    <lineage>
        <taxon>Eukaryota</taxon>
        <taxon>Sar</taxon>
        <taxon>Rhizaria</taxon>
        <taxon>Retaria</taxon>
        <taxon>Foraminifera</taxon>
        <taxon>Monothalamids</taxon>
        <taxon>Reticulomyxidae</taxon>
        <taxon>Reticulomyxa</taxon>
    </lineage>
</organism>
<keyword evidence="4" id="KW-1185">Reference proteome</keyword>
<evidence type="ECO:0000256" key="2">
    <source>
        <dbReference type="SAM" id="Phobius"/>
    </source>
</evidence>
<comment type="caution">
    <text evidence="3">The sequence shown here is derived from an EMBL/GenBank/DDBJ whole genome shotgun (WGS) entry which is preliminary data.</text>
</comment>
<reference evidence="3 4" key="1">
    <citation type="journal article" date="2013" name="Curr. Biol.">
        <title>The Genome of the Foraminiferan Reticulomyxa filosa.</title>
        <authorList>
            <person name="Glockner G."/>
            <person name="Hulsmann N."/>
            <person name="Schleicher M."/>
            <person name="Noegel A.A."/>
            <person name="Eichinger L."/>
            <person name="Gallinger C."/>
            <person name="Pawlowski J."/>
            <person name="Sierra R."/>
            <person name="Euteneuer U."/>
            <person name="Pillet L."/>
            <person name="Moustafa A."/>
            <person name="Platzer M."/>
            <person name="Groth M."/>
            <person name="Szafranski K."/>
            <person name="Schliwa M."/>
        </authorList>
    </citation>
    <scope>NUCLEOTIDE SEQUENCE [LARGE SCALE GENOMIC DNA]</scope>
</reference>
<keyword evidence="2" id="KW-0812">Transmembrane</keyword>
<feature type="region of interest" description="Disordered" evidence="1">
    <location>
        <begin position="156"/>
        <end position="207"/>
    </location>
</feature>
<feature type="compositionally biased region" description="Low complexity" evidence="1">
    <location>
        <begin position="176"/>
        <end position="202"/>
    </location>
</feature>
<protein>
    <recommendedName>
        <fullName evidence="5">Transmembrane protein</fullName>
    </recommendedName>
</protein>
<dbReference type="EMBL" id="ASPP01008828">
    <property type="protein sequence ID" value="ETO24967.1"/>
    <property type="molecule type" value="Genomic_DNA"/>
</dbReference>
<feature type="transmembrane region" description="Helical" evidence="2">
    <location>
        <begin position="392"/>
        <end position="413"/>
    </location>
</feature>
<keyword evidence="2" id="KW-1133">Transmembrane helix</keyword>
<evidence type="ECO:0000256" key="1">
    <source>
        <dbReference type="SAM" id="MobiDB-lite"/>
    </source>
</evidence>
<evidence type="ECO:0008006" key="5">
    <source>
        <dbReference type="Google" id="ProtNLM"/>
    </source>
</evidence>
<accession>X6NI00</accession>
<feature type="transmembrane region" description="Helical" evidence="2">
    <location>
        <begin position="340"/>
        <end position="358"/>
    </location>
</feature>
<keyword evidence="2" id="KW-0472">Membrane</keyword>
<gene>
    <name evidence="3" type="ORF">RFI_12172</name>
</gene>
<name>X6NI00_RETFI</name>
<dbReference type="Proteomes" id="UP000023152">
    <property type="component" value="Unassembled WGS sequence"/>
</dbReference>
<feature type="transmembrane region" description="Helical" evidence="2">
    <location>
        <begin position="419"/>
        <end position="436"/>
    </location>
</feature>